<protein>
    <submittedName>
        <fullName evidence="1">Pilus assembly protein PilP</fullName>
    </submittedName>
</protein>
<dbReference type="AlphaFoldDB" id="A0A266LZ55"/>
<accession>A0A266LZ55</accession>
<evidence type="ECO:0000313" key="2">
    <source>
        <dbReference type="Proteomes" id="UP000216113"/>
    </source>
</evidence>
<dbReference type="PROSITE" id="PS51257">
    <property type="entry name" value="PROKAR_LIPOPROTEIN"/>
    <property type="match status" value="1"/>
</dbReference>
<dbReference type="Proteomes" id="UP000216113">
    <property type="component" value="Unassembled WGS sequence"/>
</dbReference>
<organism evidence="1 2">
    <name type="scientific">Pseudomonas fragi</name>
    <dbReference type="NCBI Taxonomy" id="296"/>
    <lineage>
        <taxon>Bacteria</taxon>
        <taxon>Pseudomonadati</taxon>
        <taxon>Pseudomonadota</taxon>
        <taxon>Gammaproteobacteria</taxon>
        <taxon>Pseudomonadales</taxon>
        <taxon>Pseudomonadaceae</taxon>
        <taxon>Pseudomonas</taxon>
    </lineage>
</organism>
<dbReference type="PIRSF" id="PIRSF016481">
    <property type="entry name" value="Pilus_assembly_PilP"/>
    <property type="match status" value="1"/>
</dbReference>
<name>A0A266LZ55_PSEFR</name>
<dbReference type="RefSeq" id="WP_095028006.1">
    <property type="nucleotide sequence ID" value="NZ_NQKL01000002.1"/>
</dbReference>
<comment type="caution">
    <text evidence="1">The sequence shown here is derived from an EMBL/GenBank/DDBJ whole genome shotgun (WGS) entry which is preliminary data.</text>
</comment>
<dbReference type="EMBL" id="NQKL01000002">
    <property type="protein sequence ID" value="OZY43284.1"/>
    <property type="molecule type" value="Genomic_DNA"/>
</dbReference>
<proteinExistence type="predicted"/>
<sequence>MSVFLRMLGAGLLASLTGCDNPQTTVELHSYLQAGQSHANASIEPLPVISAASVFTYGATVLRNPFQAIPGRGAGSWQVSLAGDESDADRPREFLEGFDLEQFEMVGTLSSELQTNALLRANGVIHRLKVGDYLGRNNGQVASIQAQQIEVFELITDGRGGWLERSLTIPLKQQS</sequence>
<gene>
    <name evidence="1" type="ORF">CJF43_03710</name>
</gene>
<dbReference type="Gene3D" id="2.30.30.830">
    <property type="match status" value="1"/>
</dbReference>
<reference evidence="1 2" key="1">
    <citation type="submission" date="2017-08" db="EMBL/GenBank/DDBJ databases">
        <title>Genomic and metabolic characterisation of spoilage-associated Pseudomonas species.</title>
        <authorList>
            <person name="Stanborough T."/>
            <person name="Fegan N."/>
            <person name="Powell S.M."/>
            <person name="Singh T."/>
            <person name="Tamplin M.L."/>
            <person name="Chandry P.S."/>
        </authorList>
    </citation>
    <scope>NUCLEOTIDE SEQUENCE [LARGE SCALE GENOMIC DNA]</scope>
    <source>
        <strain evidence="1 2">F1820</strain>
    </source>
</reference>
<dbReference type="InterPro" id="IPR007446">
    <property type="entry name" value="PilP"/>
</dbReference>
<evidence type="ECO:0000313" key="1">
    <source>
        <dbReference type="EMBL" id="OZY43284.1"/>
    </source>
</evidence>
<dbReference type="Pfam" id="PF04351">
    <property type="entry name" value="PilP"/>
    <property type="match status" value="1"/>
</dbReference>